<name>A0ABD3D655_9LAMI</name>
<evidence type="ECO:0000259" key="3">
    <source>
        <dbReference type="Pfam" id="PF14577"/>
    </source>
</evidence>
<feature type="region of interest" description="Disordered" evidence="1">
    <location>
        <begin position="1"/>
        <end position="81"/>
    </location>
</feature>
<evidence type="ECO:0000313" key="5">
    <source>
        <dbReference type="Proteomes" id="UP001632038"/>
    </source>
</evidence>
<dbReference type="InterPro" id="IPR027942">
    <property type="entry name" value="SEO_N"/>
</dbReference>
<dbReference type="Pfam" id="PF14577">
    <property type="entry name" value="SEO_C"/>
    <property type="match status" value="1"/>
</dbReference>
<accession>A0ABD3D655</accession>
<gene>
    <name evidence="4" type="ORF">CASFOL_020962</name>
</gene>
<dbReference type="Proteomes" id="UP001632038">
    <property type="component" value="Unassembled WGS sequence"/>
</dbReference>
<feature type="domain" description="Sieve element occlusion C-terminal" evidence="3">
    <location>
        <begin position="570"/>
        <end position="803"/>
    </location>
</feature>
<organism evidence="4 5">
    <name type="scientific">Castilleja foliolosa</name>
    <dbReference type="NCBI Taxonomy" id="1961234"/>
    <lineage>
        <taxon>Eukaryota</taxon>
        <taxon>Viridiplantae</taxon>
        <taxon>Streptophyta</taxon>
        <taxon>Embryophyta</taxon>
        <taxon>Tracheophyta</taxon>
        <taxon>Spermatophyta</taxon>
        <taxon>Magnoliopsida</taxon>
        <taxon>eudicotyledons</taxon>
        <taxon>Gunneridae</taxon>
        <taxon>Pentapetalae</taxon>
        <taxon>asterids</taxon>
        <taxon>lamiids</taxon>
        <taxon>Lamiales</taxon>
        <taxon>Orobanchaceae</taxon>
        <taxon>Pedicularideae</taxon>
        <taxon>Castillejinae</taxon>
        <taxon>Castilleja</taxon>
    </lineage>
</organism>
<dbReference type="InterPro" id="IPR027944">
    <property type="entry name" value="SEO_C"/>
</dbReference>
<dbReference type="EMBL" id="JAVIJP010000027">
    <property type="protein sequence ID" value="KAL3636415.1"/>
    <property type="molecule type" value="Genomic_DNA"/>
</dbReference>
<proteinExistence type="predicted"/>
<evidence type="ECO:0000256" key="1">
    <source>
        <dbReference type="SAM" id="MobiDB-lite"/>
    </source>
</evidence>
<reference evidence="5" key="1">
    <citation type="journal article" date="2024" name="IScience">
        <title>Strigolactones Initiate the Formation of Haustorium-like Structures in Castilleja.</title>
        <authorList>
            <person name="Buerger M."/>
            <person name="Peterson D."/>
            <person name="Chory J."/>
        </authorList>
    </citation>
    <scope>NUCLEOTIDE SEQUENCE [LARGE SCALE GENOMIC DNA]</scope>
</reference>
<feature type="domain" description="Sieve element occlusion N-terminal" evidence="2">
    <location>
        <begin position="181"/>
        <end position="409"/>
    </location>
</feature>
<evidence type="ECO:0008006" key="6">
    <source>
        <dbReference type="Google" id="ProtNLM"/>
    </source>
</evidence>
<dbReference type="PANTHER" id="PTHR33232">
    <property type="entry name" value="PROTEIN SIEVE ELEMENT OCCLUSION B-LIKE"/>
    <property type="match status" value="1"/>
</dbReference>
<evidence type="ECO:0000259" key="2">
    <source>
        <dbReference type="Pfam" id="PF14576"/>
    </source>
</evidence>
<feature type="compositionally biased region" description="Basic and acidic residues" evidence="1">
    <location>
        <begin position="146"/>
        <end position="164"/>
    </location>
</feature>
<evidence type="ECO:0000313" key="4">
    <source>
        <dbReference type="EMBL" id="KAL3636415.1"/>
    </source>
</evidence>
<dbReference type="InterPro" id="IPR039299">
    <property type="entry name" value="SEOA"/>
</dbReference>
<feature type="region of interest" description="Disordered" evidence="1">
    <location>
        <begin position="129"/>
        <end position="164"/>
    </location>
</feature>
<dbReference type="AlphaFoldDB" id="A0ABD3D655"/>
<feature type="compositionally biased region" description="Basic and acidic residues" evidence="1">
    <location>
        <begin position="32"/>
        <end position="59"/>
    </location>
</feature>
<comment type="caution">
    <text evidence="4">The sequence shown here is derived from an EMBL/GenBank/DDBJ whole genome shotgun (WGS) entry which is preliminary data.</text>
</comment>
<sequence>MSSVVPSFKPRSSTHERGSLAPARAPVSATEDTSKPSHYEPENTSKPSHHEPEHTKPTEPHLTTAHVGPARRGRDRGIFSSDDNALTKQIVATHVPDMDDHLDVRPILAVIEHIMALSGSTIARDIATPGEHITSNGPHAGLHAHTPGDRALHTPHRPSDDKAALHTSHQPLDEHKTTHLSAFDPDDEIVKILAYSINKISSEIICKCSGGGESHSVTMDLLKSLSSHSWDAKVVIVFAAFTINYGEFWLVEQLQTTNPLAKNIAALKDLPAIMDHANELKKRFEAVLNLLTQVLKVTHCIIEFKELPNSYLSHESPEITAATAHIPTAVYWIIRSLLVCASTLLSLIGSGHEYMSSTSESWEILNMAHKLSVILEHLQNQLRTCKDLIDREKAEGAYLAFKKLMESAHIDNMKVLKAMIKAREDQRPLFDGSKKQNEQVEALRLKYVLLLISNLELPQEELHILHSIYSQHPMRHEYEVLWLPILDPKVNMAPMQETVFYDLRNNMPWHSVDHPSLVEPVVVKYIREVWNFVHTPMLVVLDPQGKVANLDALPMMWIWGTSAFPFTRTREGALWSESSWNIDLLADAIDPRFADWIRDNKVICLYGGEDIDWIRRFTLSARAAANALQVPLEMLYVGKRYPKEKVRRCHEVIHREKLSHIFAVDYYDYVWFFWVRLWSMWNSKKQMGSTVENDHIMQEIMDILTYDSSEHGWAVFSRGNFEITKANGEKVMPVLESYNDWGYKVDHPDKFVPVLDEQFRGHELEHHCSRLILPGQAGYIPEQVVCSDCGKVMDKYVMYRCCTD</sequence>
<dbReference type="Pfam" id="PF14576">
    <property type="entry name" value="SEO_N"/>
    <property type="match status" value="1"/>
</dbReference>
<keyword evidence="5" id="KW-1185">Reference proteome</keyword>
<protein>
    <recommendedName>
        <fullName evidence="6">Sieve element occlusion b</fullName>
    </recommendedName>
</protein>
<dbReference type="PANTHER" id="PTHR33232:SF20">
    <property type="entry name" value="PROTEIN SIEVE ELEMENT OCCLUSION B-LIKE"/>
    <property type="match status" value="1"/>
</dbReference>